<keyword evidence="1" id="KW-0812">Transmembrane</keyword>
<dbReference type="AlphaFoldDB" id="A0A6J8EAP5"/>
<sequence>MTKPAYFGENIDLECTIKTEESFAPISWIRIPNGETIASDKIPTDVEKYEIGVKYDATAVIYNLTIKQLNSTDVNRVYRCDFGFHSYAEKLLLNDRDFISKPKEKDVKYNFSLVEGTLIGKVQIEKGYPKPLCFAIFEGKKLSEGMRINITNTSIFFETTIELKYSTDIDICGGSVNVTCTYGNYDLHINDRVGDCSEKSKSKLTVVLVTTFITGILSGITVGVLCVLIKKRRRQARTTKEKDTKDQTDLMLKVKG</sequence>
<dbReference type="OrthoDB" id="6140416at2759"/>
<protein>
    <recommendedName>
        <fullName evidence="4">Ig-like domain-containing protein</fullName>
    </recommendedName>
</protein>
<keyword evidence="3" id="KW-1185">Reference proteome</keyword>
<evidence type="ECO:0008006" key="4">
    <source>
        <dbReference type="Google" id="ProtNLM"/>
    </source>
</evidence>
<name>A0A6J8EAP5_MYTCO</name>
<proteinExistence type="predicted"/>
<accession>A0A6J8EAP5</accession>
<organism evidence="2 3">
    <name type="scientific">Mytilus coruscus</name>
    <name type="common">Sea mussel</name>
    <dbReference type="NCBI Taxonomy" id="42192"/>
    <lineage>
        <taxon>Eukaryota</taxon>
        <taxon>Metazoa</taxon>
        <taxon>Spiralia</taxon>
        <taxon>Lophotrochozoa</taxon>
        <taxon>Mollusca</taxon>
        <taxon>Bivalvia</taxon>
        <taxon>Autobranchia</taxon>
        <taxon>Pteriomorphia</taxon>
        <taxon>Mytilida</taxon>
        <taxon>Mytiloidea</taxon>
        <taxon>Mytilidae</taxon>
        <taxon>Mytilinae</taxon>
        <taxon>Mytilus</taxon>
    </lineage>
</organism>
<evidence type="ECO:0000313" key="3">
    <source>
        <dbReference type="Proteomes" id="UP000507470"/>
    </source>
</evidence>
<evidence type="ECO:0000313" key="2">
    <source>
        <dbReference type="EMBL" id="CAC5417043.1"/>
    </source>
</evidence>
<evidence type="ECO:0000256" key="1">
    <source>
        <dbReference type="SAM" id="Phobius"/>
    </source>
</evidence>
<feature type="transmembrane region" description="Helical" evidence="1">
    <location>
        <begin position="206"/>
        <end position="229"/>
    </location>
</feature>
<dbReference type="Proteomes" id="UP000507470">
    <property type="component" value="Unassembled WGS sequence"/>
</dbReference>
<reference evidence="2 3" key="1">
    <citation type="submission" date="2020-06" db="EMBL/GenBank/DDBJ databases">
        <authorList>
            <person name="Li R."/>
            <person name="Bekaert M."/>
        </authorList>
    </citation>
    <scope>NUCLEOTIDE SEQUENCE [LARGE SCALE GENOMIC DNA]</scope>
    <source>
        <strain evidence="3">wild</strain>
    </source>
</reference>
<dbReference type="Gene3D" id="2.60.40.10">
    <property type="entry name" value="Immunoglobulins"/>
    <property type="match status" value="1"/>
</dbReference>
<dbReference type="InterPro" id="IPR013783">
    <property type="entry name" value="Ig-like_fold"/>
</dbReference>
<keyword evidence="1" id="KW-0472">Membrane</keyword>
<keyword evidence="1" id="KW-1133">Transmembrane helix</keyword>
<dbReference type="EMBL" id="CACVKT020008727">
    <property type="protein sequence ID" value="CAC5417043.1"/>
    <property type="molecule type" value="Genomic_DNA"/>
</dbReference>
<gene>
    <name evidence="2" type="ORF">MCOR_49599</name>
</gene>